<feature type="region of interest" description="Disordered" evidence="1">
    <location>
        <begin position="97"/>
        <end position="116"/>
    </location>
</feature>
<evidence type="ECO:0000313" key="3">
    <source>
        <dbReference type="Proteomes" id="UP000807306"/>
    </source>
</evidence>
<proteinExistence type="predicted"/>
<evidence type="ECO:0000313" key="2">
    <source>
        <dbReference type="EMBL" id="KAF9523573.1"/>
    </source>
</evidence>
<protein>
    <submittedName>
        <fullName evidence="2">Uncharacterized protein</fullName>
    </submittedName>
</protein>
<dbReference type="Proteomes" id="UP000807306">
    <property type="component" value="Unassembled WGS sequence"/>
</dbReference>
<feature type="compositionally biased region" description="Basic residues" evidence="1">
    <location>
        <begin position="226"/>
        <end position="242"/>
    </location>
</feature>
<feature type="region of interest" description="Disordered" evidence="1">
    <location>
        <begin position="140"/>
        <end position="192"/>
    </location>
</feature>
<reference evidence="2" key="1">
    <citation type="submission" date="2020-11" db="EMBL/GenBank/DDBJ databases">
        <authorList>
            <consortium name="DOE Joint Genome Institute"/>
            <person name="Ahrendt S."/>
            <person name="Riley R."/>
            <person name="Andreopoulos W."/>
            <person name="Labutti K."/>
            <person name="Pangilinan J."/>
            <person name="Ruiz-Duenas F.J."/>
            <person name="Barrasa J.M."/>
            <person name="Sanchez-Garcia M."/>
            <person name="Camarero S."/>
            <person name="Miyauchi S."/>
            <person name="Serrano A."/>
            <person name="Linde D."/>
            <person name="Babiker R."/>
            <person name="Drula E."/>
            <person name="Ayuso-Fernandez I."/>
            <person name="Pacheco R."/>
            <person name="Padilla G."/>
            <person name="Ferreira P."/>
            <person name="Barriuso J."/>
            <person name="Kellner H."/>
            <person name="Castanera R."/>
            <person name="Alfaro M."/>
            <person name="Ramirez L."/>
            <person name="Pisabarro A.G."/>
            <person name="Kuo A."/>
            <person name="Tritt A."/>
            <person name="Lipzen A."/>
            <person name="He G."/>
            <person name="Yan M."/>
            <person name="Ng V."/>
            <person name="Cullen D."/>
            <person name="Martin F."/>
            <person name="Rosso M.-N."/>
            <person name="Henrissat B."/>
            <person name="Hibbett D."/>
            <person name="Martinez A.T."/>
            <person name="Grigoriev I.V."/>
        </authorList>
    </citation>
    <scope>NUCLEOTIDE SEQUENCE</scope>
    <source>
        <strain evidence="2">CBS 506.95</strain>
    </source>
</reference>
<feature type="compositionally biased region" description="Low complexity" evidence="1">
    <location>
        <begin position="155"/>
        <end position="171"/>
    </location>
</feature>
<feature type="region of interest" description="Disordered" evidence="1">
    <location>
        <begin position="218"/>
        <end position="250"/>
    </location>
</feature>
<keyword evidence="3" id="KW-1185">Reference proteome</keyword>
<name>A0A9P6E717_9AGAR</name>
<dbReference type="AlphaFoldDB" id="A0A9P6E717"/>
<dbReference type="EMBL" id="MU157915">
    <property type="protein sequence ID" value="KAF9523573.1"/>
    <property type="molecule type" value="Genomic_DNA"/>
</dbReference>
<gene>
    <name evidence="2" type="ORF">CPB83DRAFT_910600</name>
</gene>
<accession>A0A9P6E717</accession>
<comment type="caution">
    <text evidence="2">The sequence shown here is derived from an EMBL/GenBank/DDBJ whole genome shotgun (WGS) entry which is preliminary data.</text>
</comment>
<evidence type="ECO:0000256" key="1">
    <source>
        <dbReference type="SAM" id="MobiDB-lite"/>
    </source>
</evidence>
<dbReference type="OrthoDB" id="3063716at2759"/>
<organism evidence="2 3">
    <name type="scientific">Crepidotus variabilis</name>
    <dbReference type="NCBI Taxonomy" id="179855"/>
    <lineage>
        <taxon>Eukaryota</taxon>
        <taxon>Fungi</taxon>
        <taxon>Dikarya</taxon>
        <taxon>Basidiomycota</taxon>
        <taxon>Agaricomycotina</taxon>
        <taxon>Agaricomycetes</taxon>
        <taxon>Agaricomycetidae</taxon>
        <taxon>Agaricales</taxon>
        <taxon>Agaricineae</taxon>
        <taxon>Crepidotaceae</taxon>
        <taxon>Crepidotus</taxon>
    </lineage>
</organism>
<sequence length="292" mass="33163">MHPRFVNPHLQPHSYTVTSRAEIYEETEVPSVSNDSDDIERLQTLIKETNPSLKHALRDGVKLRTAKRNKVDVEATGDENEGLVSFRLVSSQVTPSVLSLQLPPPPPPVTREPYVEDTEEEATLRRRRAEAAAVDASAIWDVQQTSKKQPHRASTVTPLPNQPLLTLQSLQRPRKTRPPVPPDQLAQYPYAPLSKNLNQPTTFISKVCDTVDIMLSGSESSTTSAKQRRRQKLKEAKKRSKIRPPPEFWRPDAAWQGPCQGYAYGYPSSFSVGYERWKYKPDNMRKAVWEEI</sequence>